<dbReference type="AlphaFoldDB" id="A0A1I7T6M5"/>
<feature type="transmembrane region" description="Helical" evidence="1">
    <location>
        <begin position="51"/>
        <end position="73"/>
    </location>
</feature>
<name>A0A1I7T6M5_9PELO</name>
<sequence>MAKSAYKKHSDAVRSLQVQLITAIICIVPPGFVVFVVLLEFGNAQILTEIAVAWYGTHAVLNMTSMMIFFSPFRKWIKKRYEKMTGKVQDRLSSLVIVSNVTITS</sequence>
<keyword evidence="1" id="KW-0472">Membrane</keyword>
<organism evidence="2 3">
    <name type="scientific">Caenorhabditis tropicalis</name>
    <dbReference type="NCBI Taxonomy" id="1561998"/>
    <lineage>
        <taxon>Eukaryota</taxon>
        <taxon>Metazoa</taxon>
        <taxon>Ecdysozoa</taxon>
        <taxon>Nematoda</taxon>
        <taxon>Chromadorea</taxon>
        <taxon>Rhabditida</taxon>
        <taxon>Rhabditina</taxon>
        <taxon>Rhabditomorpha</taxon>
        <taxon>Rhabditoidea</taxon>
        <taxon>Rhabditidae</taxon>
        <taxon>Peloderinae</taxon>
        <taxon>Caenorhabditis</taxon>
    </lineage>
</organism>
<dbReference type="Pfam" id="PF10327">
    <property type="entry name" value="7TM_GPCR_Sri"/>
    <property type="match status" value="1"/>
</dbReference>
<evidence type="ECO:0000256" key="1">
    <source>
        <dbReference type="SAM" id="Phobius"/>
    </source>
</evidence>
<reference evidence="3" key="1">
    <citation type="submission" date="2016-11" db="UniProtKB">
        <authorList>
            <consortium name="WormBaseParasite"/>
        </authorList>
    </citation>
    <scope>IDENTIFICATION</scope>
</reference>
<protein>
    <submittedName>
        <fullName evidence="3">G protein-coupled receptor</fullName>
    </submittedName>
</protein>
<keyword evidence="1" id="KW-1133">Transmembrane helix</keyword>
<dbReference type="WBParaSite" id="Csp11.Scaffold522.g2919.t1">
    <property type="protein sequence ID" value="Csp11.Scaffold522.g2919.t1"/>
    <property type="gene ID" value="Csp11.Scaffold522.g2919"/>
</dbReference>
<evidence type="ECO:0000313" key="2">
    <source>
        <dbReference type="Proteomes" id="UP000095282"/>
    </source>
</evidence>
<feature type="transmembrane region" description="Helical" evidence="1">
    <location>
        <begin position="20"/>
        <end position="39"/>
    </location>
</feature>
<keyword evidence="2" id="KW-1185">Reference proteome</keyword>
<dbReference type="Proteomes" id="UP000095282">
    <property type="component" value="Unplaced"/>
</dbReference>
<proteinExistence type="predicted"/>
<evidence type="ECO:0000313" key="3">
    <source>
        <dbReference type="WBParaSite" id="Csp11.Scaffold522.g2919.t1"/>
    </source>
</evidence>
<accession>A0A1I7T6M5</accession>
<dbReference type="InterPro" id="IPR019429">
    <property type="entry name" value="7TM_GPCR_serpentine_rcpt_Sri"/>
</dbReference>
<keyword evidence="1" id="KW-0812">Transmembrane</keyword>